<evidence type="ECO:0000313" key="4">
    <source>
        <dbReference type="EMBL" id="RDU37555.1"/>
    </source>
</evidence>
<sequence>MIRVALDSQPLLGEKTGIGQYVDNLTNVLKRNREEIEIKYWFNQILKKKHSTLNIDQFDIINSSYPYKVIRRLQGPDLLHSYPIDIGDKFDLFHGTNFIGYNTNKSKMVLTIHDLAFLRYPEVADYITYRHHTRWLPYSIKKADHIIAVSNQTKKDIIDYYKVPEYKISVVHLAANHTVASVETHSFNLPEQYILFVGTLEPRKNIPFIIRGFALAKRKYSFNHKLVLVGKKGWKYEEIFKTIDDLKLNDEIIFLGFVTDQELSVIYKKASLFLFPSLYEGFGMPILEAMRHGVPVITSNLSSMPEIVGDSAIKISPNHLDELVESIGVLIENVEIHTNYSKKGLKQSKLFSWERVGKETLDVYKKVLS</sequence>
<dbReference type="Gene3D" id="3.40.50.2000">
    <property type="entry name" value="Glycogen Phosphorylase B"/>
    <property type="match status" value="2"/>
</dbReference>
<dbReference type="SUPFAM" id="SSF53756">
    <property type="entry name" value="UDP-Glycosyltransferase/glycogen phosphorylase"/>
    <property type="match status" value="1"/>
</dbReference>
<feature type="domain" description="Glycosyltransferase subfamily 4-like N-terminal" evidence="3">
    <location>
        <begin position="82"/>
        <end position="173"/>
    </location>
</feature>
<dbReference type="FunFam" id="3.40.50.2000:FF:000119">
    <property type="entry name" value="Glycosyl transferase group 1"/>
    <property type="match status" value="1"/>
</dbReference>
<dbReference type="CDD" id="cd03809">
    <property type="entry name" value="GT4_MtfB-like"/>
    <property type="match status" value="1"/>
</dbReference>
<dbReference type="GO" id="GO:0009103">
    <property type="term" value="P:lipopolysaccharide biosynthetic process"/>
    <property type="evidence" value="ECO:0007669"/>
    <property type="project" value="TreeGrafter"/>
</dbReference>
<dbReference type="InterPro" id="IPR001296">
    <property type="entry name" value="Glyco_trans_1"/>
</dbReference>
<keyword evidence="1" id="KW-0808">Transferase</keyword>
<dbReference type="Pfam" id="PF13439">
    <property type="entry name" value="Glyco_transf_4"/>
    <property type="match status" value="1"/>
</dbReference>
<dbReference type="Pfam" id="PF00534">
    <property type="entry name" value="Glycos_transf_1"/>
    <property type="match status" value="1"/>
</dbReference>
<evidence type="ECO:0000259" key="3">
    <source>
        <dbReference type="Pfam" id="PF13439"/>
    </source>
</evidence>
<evidence type="ECO:0008006" key="6">
    <source>
        <dbReference type="Google" id="ProtNLM"/>
    </source>
</evidence>
<dbReference type="PANTHER" id="PTHR46401:SF2">
    <property type="entry name" value="GLYCOSYLTRANSFERASE WBBK-RELATED"/>
    <property type="match status" value="1"/>
</dbReference>
<protein>
    <recommendedName>
        <fullName evidence="6">Glycosyltransferase family 1 protein</fullName>
    </recommendedName>
</protein>
<evidence type="ECO:0000259" key="2">
    <source>
        <dbReference type="Pfam" id="PF00534"/>
    </source>
</evidence>
<comment type="caution">
    <text evidence="4">The sequence shown here is derived from an EMBL/GenBank/DDBJ whole genome shotgun (WGS) entry which is preliminary data.</text>
</comment>
<dbReference type="Proteomes" id="UP000257144">
    <property type="component" value="Unassembled WGS sequence"/>
</dbReference>
<accession>A0A3D8GSX2</accession>
<gene>
    <name evidence="4" type="ORF">DRW41_06855</name>
</gene>
<reference evidence="4 5" key="1">
    <citation type="submission" date="2018-07" db="EMBL/GenBank/DDBJ databases">
        <title>Bacillus sp. YLB-04 draft genome sequence.</title>
        <authorList>
            <person name="Yu L."/>
            <person name="Tang X."/>
        </authorList>
    </citation>
    <scope>NUCLEOTIDE SEQUENCE [LARGE SCALE GENOMIC DNA]</scope>
    <source>
        <strain evidence="4 5">YLB-04</strain>
    </source>
</reference>
<evidence type="ECO:0000256" key="1">
    <source>
        <dbReference type="ARBA" id="ARBA00022679"/>
    </source>
</evidence>
<dbReference type="InterPro" id="IPR028098">
    <property type="entry name" value="Glyco_trans_4-like_N"/>
</dbReference>
<dbReference type="RefSeq" id="WP_115451227.1">
    <property type="nucleotide sequence ID" value="NZ_QNQT01000002.1"/>
</dbReference>
<dbReference type="OrthoDB" id="9797829at2"/>
<organism evidence="4 5">
    <name type="scientific">Neobacillus piezotolerans</name>
    <dbReference type="NCBI Taxonomy" id="2259171"/>
    <lineage>
        <taxon>Bacteria</taxon>
        <taxon>Bacillati</taxon>
        <taxon>Bacillota</taxon>
        <taxon>Bacilli</taxon>
        <taxon>Bacillales</taxon>
        <taxon>Bacillaceae</taxon>
        <taxon>Neobacillus</taxon>
    </lineage>
</organism>
<dbReference type="AlphaFoldDB" id="A0A3D8GSX2"/>
<dbReference type="PANTHER" id="PTHR46401">
    <property type="entry name" value="GLYCOSYLTRANSFERASE WBBK-RELATED"/>
    <property type="match status" value="1"/>
</dbReference>
<dbReference type="GO" id="GO:0016757">
    <property type="term" value="F:glycosyltransferase activity"/>
    <property type="evidence" value="ECO:0007669"/>
    <property type="project" value="InterPro"/>
</dbReference>
<feature type="domain" description="Glycosyl transferase family 1" evidence="2">
    <location>
        <begin position="186"/>
        <end position="346"/>
    </location>
</feature>
<name>A0A3D8GSX2_9BACI</name>
<keyword evidence="5" id="KW-1185">Reference proteome</keyword>
<proteinExistence type="predicted"/>
<evidence type="ECO:0000313" key="5">
    <source>
        <dbReference type="Proteomes" id="UP000257144"/>
    </source>
</evidence>
<dbReference type="EMBL" id="QNQT01000002">
    <property type="protein sequence ID" value="RDU37555.1"/>
    <property type="molecule type" value="Genomic_DNA"/>
</dbReference>